<dbReference type="Gene3D" id="3.40.50.360">
    <property type="match status" value="2"/>
</dbReference>
<evidence type="ECO:0000313" key="6">
    <source>
        <dbReference type="Proteomes" id="UP000002280"/>
    </source>
</evidence>
<keyword evidence="6" id="KW-1185">Reference proteome</keyword>
<proteinExistence type="inferred from homology"/>
<evidence type="ECO:0000313" key="5">
    <source>
        <dbReference type="Ensembl" id="ENSMODP00000045157.1"/>
    </source>
</evidence>
<accession>A0A5F8GCC3</accession>
<keyword evidence="3" id="KW-0472">Membrane</keyword>
<dbReference type="SUPFAM" id="SSF52218">
    <property type="entry name" value="Flavoproteins"/>
    <property type="match status" value="1"/>
</dbReference>
<comment type="similarity">
    <text evidence="1">Belongs to the NAD(P)H dehydrogenase (quinone) family.</text>
</comment>
<dbReference type="InterPro" id="IPR029039">
    <property type="entry name" value="Flavoprotein-like_sf"/>
</dbReference>
<dbReference type="PANTHER" id="PTHR10204:SF33">
    <property type="entry name" value="RIBOSYLDIHYDRONICOTINAMIDE DEHYDROGENASE [QUINONE]"/>
    <property type="match status" value="1"/>
</dbReference>
<dbReference type="Ensembl" id="ENSMODT00000076665.1">
    <property type="protein sequence ID" value="ENSMODP00000045157.1"/>
    <property type="gene ID" value="ENSMODG00000046608.1"/>
</dbReference>
<dbReference type="FunFam" id="3.40.50.360:FF:000054">
    <property type="entry name" value="NAD(P)H dehydrogenase, quinone 1"/>
    <property type="match status" value="1"/>
</dbReference>
<evidence type="ECO:0000259" key="4">
    <source>
        <dbReference type="Pfam" id="PF02525"/>
    </source>
</evidence>
<name>A0A5F8GCC3_MONDO</name>
<sequence length="235" mass="27299">MKYFNPGLTGLICIFMSWLFLLNHEKLIFKEDFFFPFYNPGKRVLIVYAHQMPTSMNGSLKDAAVTELSNQGCQVTVSDLYSMNFEPRATRQDFLGASSNSEFFNYAEEAHEAYKKGCLSKDVVEEQKKIQEADLVIFQFPMYWLSVPAILKGWLDRVLCKGFAFDIPGYFDKGFLKHGVLHFCGFQILRPQINFAPEHASESKRKEMVASWARRLETIWDEKPINCTSSWYFEK</sequence>
<dbReference type="InterPro" id="IPR051545">
    <property type="entry name" value="NAD(P)H_dehydrogenase_qn"/>
</dbReference>
<reference evidence="5 6" key="1">
    <citation type="journal article" date="2007" name="Nature">
        <title>Genome of the marsupial Monodelphis domestica reveals innovation in non-coding sequences.</title>
        <authorList>
            <person name="Mikkelsen T.S."/>
            <person name="Wakefield M.J."/>
            <person name="Aken B."/>
            <person name="Amemiya C.T."/>
            <person name="Chang J.L."/>
            <person name="Duke S."/>
            <person name="Garber M."/>
            <person name="Gentles A.J."/>
            <person name="Goodstadt L."/>
            <person name="Heger A."/>
            <person name="Jurka J."/>
            <person name="Kamal M."/>
            <person name="Mauceli E."/>
            <person name="Searle S.M."/>
            <person name="Sharpe T."/>
            <person name="Baker M.L."/>
            <person name="Batzer M.A."/>
            <person name="Benos P.V."/>
            <person name="Belov K."/>
            <person name="Clamp M."/>
            <person name="Cook A."/>
            <person name="Cuff J."/>
            <person name="Das R."/>
            <person name="Davidow L."/>
            <person name="Deakin J.E."/>
            <person name="Fazzari M.J."/>
            <person name="Glass J.L."/>
            <person name="Grabherr M."/>
            <person name="Greally J.M."/>
            <person name="Gu W."/>
            <person name="Hore T.A."/>
            <person name="Huttley G.A."/>
            <person name="Kleber M."/>
            <person name="Jirtle R.L."/>
            <person name="Koina E."/>
            <person name="Lee J.T."/>
            <person name="Mahony S."/>
            <person name="Marra M.A."/>
            <person name="Miller R.D."/>
            <person name="Nicholls R.D."/>
            <person name="Oda M."/>
            <person name="Papenfuss A.T."/>
            <person name="Parra Z.E."/>
            <person name="Pollock D.D."/>
            <person name="Ray D.A."/>
            <person name="Schein J.E."/>
            <person name="Speed T.P."/>
            <person name="Thompson K."/>
            <person name="VandeBerg J.L."/>
            <person name="Wade C.M."/>
            <person name="Walker J.A."/>
            <person name="Waters P.D."/>
            <person name="Webber C."/>
            <person name="Weidman J.R."/>
            <person name="Xie X."/>
            <person name="Zody M.C."/>
            <person name="Baldwin J."/>
            <person name="Abdouelleil A."/>
            <person name="Abdulkadir J."/>
            <person name="Abebe A."/>
            <person name="Abera B."/>
            <person name="Abreu J."/>
            <person name="Acer S.C."/>
            <person name="Aftuck L."/>
            <person name="Alexander A."/>
            <person name="An P."/>
            <person name="Anderson E."/>
            <person name="Anderson S."/>
            <person name="Arachi H."/>
            <person name="Azer M."/>
            <person name="Bachantsang P."/>
            <person name="Barry A."/>
            <person name="Bayul T."/>
            <person name="Berlin A."/>
            <person name="Bessette D."/>
            <person name="Bloom T."/>
            <person name="Bloom T."/>
            <person name="Boguslavskiy L."/>
            <person name="Bonnet C."/>
            <person name="Boukhgalter B."/>
            <person name="Bourzgui I."/>
            <person name="Brown A."/>
            <person name="Cahill P."/>
            <person name="Channer S."/>
            <person name="Cheshatsang Y."/>
            <person name="Chuda L."/>
            <person name="Citroen M."/>
            <person name="Collymore A."/>
            <person name="Cooke P."/>
            <person name="Costello M."/>
            <person name="D'Aco K."/>
            <person name="Daza R."/>
            <person name="De Haan G."/>
            <person name="DeGray S."/>
            <person name="DeMaso C."/>
            <person name="Dhargay N."/>
            <person name="Dooley K."/>
            <person name="Dooley E."/>
            <person name="Doricent M."/>
            <person name="Dorje P."/>
            <person name="Dorjee K."/>
            <person name="Dupes A."/>
            <person name="Elong R."/>
            <person name="Falk J."/>
            <person name="Farina A."/>
            <person name="Faro S."/>
            <person name="Ferguson D."/>
            <person name="Fisher S."/>
            <person name="Foley C.D."/>
            <person name="Franke A."/>
            <person name="Friedrich D."/>
            <person name="Gadbois L."/>
            <person name="Gearin G."/>
            <person name="Gearin C.R."/>
            <person name="Giannoukos G."/>
            <person name="Goode T."/>
            <person name="Graham J."/>
            <person name="Grandbois E."/>
            <person name="Grewal S."/>
            <person name="Gyaltsen K."/>
            <person name="Hafez N."/>
            <person name="Hagos B."/>
            <person name="Hall J."/>
            <person name="Henson C."/>
            <person name="Hollinger A."/>
            <person name="Honan T."/>
            <person name="Huard M.D."/>
            <person name="Hughes L."/>
            <person name="Hurhula B."/>
            <person name="Husby M.E."/>
            <person name="Kamat A."/>
            <person name="Kanga B."/>
            <person name="Kashin S."/>
            <person name="Khazanovich D."/>
            <person name="Kisner P."/>
            <person name="Lance K."/>
            <person name="Lara M."/>
            <person name="Lee W."/>
            <person name="Lennon N."/>
            <person name="Letendre F."/>
            <person name="LeVine R."/>
            <person name="Lipovsky A."/>
            <person name="Liu X."/>
            <person name="Liu J."/>
            <person name="Liu S."/>
            <person name="Lokyitsang T."/>
            <person name="Lokyitsang Y."/>
            <person name="Lubonja R."/>
            <person name="Lui A."/>
            <person name="MacDonald P."/>
            <person name="Magnisalis V."/>
            <person name="Maru K."/>
            <person name="Matthews C."/>
            <person name="McCusker W."/>
            <person name="McDonough S."/>
            <person name="Mehta T."/>
            <person name="Meldrim J."/>
            <person name="Meneus L."/>
            <person name="Mihai O."/>
            <person name="Mihalev A."/>
            <person name="Mihova T."/>
            <person name="Mittelman R."/>
            <person name="Mlenga V."/>
            <person name="Montmayeur A."/>
            <person name="Mulrain L."/>
            <person name="Navidi A."/>
            <person name="Naylor J."/>
            <person name="Negash T."/>
            <person name="Nguyen T."/>
            <person name="Nguyen N."/>
            <person name="Nicol R."/>
            <person name="Norbu C."/>
            <person name="Norbu N."/>
            <person name="Novod N."/>
            <person name="O'Neill B."/>
            <person name="Osman S."/>
            <person name="Markiewicz E."/>
            <person name="Oyono O.L."/>
            <person name="Patti C."/>
            <person name="Phunkhang P."/>
            <person name="Pierre F."/>
            <person name="Priest M."/>
            <person name="Raghuraman S."/>
            <person name="Rege F."/>
            <person name="Reyes R."/>
            <person name="Rise C."/>
            <person name="Rogov P."/>
            <person name="Ross K."/>
            <person name="Ryan E."/>
            <person name="Settipalli S."/>
            <person name="Shea T."/>
            <person name="Sherpa N."/>
            <person name="Shi L."/>
            <person name="Shih D."/>
            <person name="Sparrow T."/>
            <person name="Spaulding J."/>
            <person name="Stalker J."/>
            <person name="Stange-Thomann N."/>
            <person name="Stavropoulos S."/>
            <person name="Stone C."/>
            <person name="Strader C."/>
            <person name="Tesfaye S."/>
            <person name="Thomson T."/>
            <person name="Thoulutsang Y."/>
            <person name="Thoulutsang D."/>
            <person name="Topham K."/>
            <person name="Topping I."/>
            <person name="Tsamla T."/>
            <person name="Vassiliev H."/>
            <person name="Vo A."/>
            <person name="Wangchuk T."/>
            <person name="Wangdi T."/>
            <person name="Weiand M."/>
            <person name="Wilkinson J."/>
            <person name="Wilson A."/>
            <person name="Yadav S."/>
            <person name="Young G."/>
            <person name="Yu Q."/>
            <person name="Zembek L."/>
            <person name="Zhong D."/>
            <person name="Zimmer A."/>
            <person name="Zwirko Z."/>
            <person name="Jaffe D.B."/>
            <person name="Alvarez P."/>
            <person name="Brockman W."/>
            <person name="Butler J."/>
            <person name="Chin C."/>
            <person name="Gnerre S."/>
            <person name="MacCallum I."/>
            <person name="Graves J.A."/>
            <person name="Ponting C.P."/>
            <person name="Breen M."/>
            <person name="Samollow P.B."/>
            <person name="Lander E.S."/>
            <person name="Lindblad-Toh K."/>
        </authorList>
    </citation>
    <scope>NUCLEOTIDE SEQUENCE [LARGE SCALE GENOMIC DNA]</scope>
</reference>
<dbReference type="InterPro" id="IPR003680">
    <property type="entry name" value="Flavodoxin_fold"/>
</dbReference>
<evidence type="ECO:0000256" key="2">
    <source>
        <dbReference type="ARBA" id="ARBA00023002"/>
    </source>
</evidence>
<dbReference type="GO" id="GO:0016491">
    <property type="term" value="F:oxidoreductase activity"/>
    <property type="evidence" value="ECO:0007669"/>
    <property type="project" value="UniProtKB-KW"/>
</dbReference>
<dbReference type="PANTHER" id="PTHR10204">
    <property type="entry name" value="NAD P H OXIDOREDUCTASE-RELATED"/>
    <property type="match status" value="1"/>
</dbReference>
<dbReference type="Proteomes" id="UP000002280">
    <property type="component" value="Chromosome 3"/>
</dbReference>
<reference evidence="5" key="2">
    <citation type="submission" date="2025-08" db="UniProtKB">
        <authorList>
            <consortium name="Ensembl"/>
        </authorList>
    </citation>
    <scope>IDENTIFICATION</scope>
</reference>
<reference evidence="5" key="3">
    <citation type="submission" date="2025-09" db="UniProtKB">
        <authorList>
            <consortium name="Ensembl"/>
        </authorList>
    </citation>
    <scope>IDENTIFICATION</scope>
</reference>
<evidence type="ECO:0000256" key="3">
    <source>
        <dbReference type="SAM" id="Phobius"/>
    </source>
</evidence>
<dbReference type="AlphaFoldDB" id="A0A5F8GCC3"/>
<keyword evidence="3" id="KW-0812">Transmembrane</keyword>
<keyword evidence="3" id="KW-1133">Transmembrane helix</keyword>
<protein>
    <recommendedName>
        <fullName evidence="4">Flavodoxin-like fold domain-containing protein</fullName>
    </recommendedName>
</protein>
<organism evidence="5 6">
    <name type="scientific">Monodelphis domestica</name>
    <name type="common">Gray short-tailed opossum</name>
    <dbReference type="NCBI Taxonomy" id="13616"/>
    <lineage>
        <taxon>Eukaryota</taxon>
        <taxon>Metazoa</taxon>
        <taxon>Chordata</taxon>
        <taxon>Craniata</taxon>
        <taxon>Vertebrata</taxon>
        <taxon>Euteleostomi</taxon>
        <taxon>Mammalia</taxon>
        <taxon>Metatheria</taxon>
        <taxon>Didelphimorphia</taxon>
        <taxon>Didelphidae</taxon>
        <taxon>Monodelphis</taxon>
    </lineage>
</organism>
<feature type="domain" description="Flavodoxin-like fold" evidence="4">
    <location>
        <begin position="42"/>
        <end position="174"/>
    </location>
</feature>
<keyword evidence="2" id="KW-0560">Oxidoreductase</keyword>
<dbReference type="Bgee" id="ENSMODG00000046608">
    <property type="expression patterns" value="Expressed in kidney and 18 other cell types or tissues"/>
</dbReference>
<feature type="transmembrane region" description="Helical" evidence="3">
    <location>
        <begin position="6"/>
        <end position="22"/>
    </location>
</feature>
<evidence type="ECO:0000256" key="1">
    <source>
        <dbReference type="ARBA" id="ARBA00006252"/>
    </source>
</evidence>
<dbReference type="GeneTree" id="ENSGT00940000156563"/>
<dbReference type="Pfam" id="PF02525">
    <property type="entry name" value="Flavodoxin_2"/>
    <property type="match status" value="1"/>
</dbReference>